<keyword evidence="6 10" id="KW-0328">Glycosyltransferase</keyword>
<evidence type="ECO:0000256" key="6">
    <source>
        <dbReference type="ARBA" id="ARBA00022676"/>
    </source>
</evidence>
<evidence type="ECO:0000256" key="3">
    <source>
        <dbReference type="ARBA" id="ARBA00011991"/>
    </source>
</evidence>
<evidence type="ECO:0000313" key="12">
    <source>
        <dbReference type="Proteomes" id="UP000542776"/>
    </source>
</evidence>
<dbReference type="GO" id="GO:0008939">
    <property type="term" value="F:nicotinate-nucleotide-dimethylbenzimidazole phosphoribosyltransferase activity"/>
    <property type="evidence" value="ECO:0007669"/>
    <property type="project" value="UniProtKB-UniRule"/>
</dbReference>
<keyword evidence="12" id="KW-1185">Reference proteome</keyword>
<evidence type="ECO:0000256" key="9">
    <source>
        <dbReference type="ARBA" id="ARBA00047340"/>
    </source>
</evidence>
<evidence type="ECO:0000256" key="1">
    <source>
        <dbReference type="ARBA" id="ARBA00005049"/>
    </source>
</evidence>
<evidence type="ECO:0000256" key="2">
    <source>
        <dbReference type="ARBA" id="ARBA00007110"/>
    </source>
</evidence>
<protein>
    <recommendedName>
        <fullName evidence="4 10">Nicotinate-nucleotide--dimethylbenzimidazole phosphoribosyltransferase</fullName>
        <shortName evidence="10">NN:DBI PRT</shortName>
        <ecNumber evidence="3 10">2.4.2.21</ecNumber>
    </recommendedName>
    <alternativeName>
        <fullName evidence="8 10">N(1)-alpha-phosphoribosyltransferase</fullName>
    </alternativeName>
</protein>
<comment type="caution">
    <text evidence="11">The sequence shown here is derived from an EMBL/GenBank/DDBJ whole genome shotgun (WGS) entry which is preliminary data.</text>
</comment>
<gene>
    <name evidence="10" type="primary">cobT</name>
    <name evidence="11" type="ORF">GGR04_003518</name>
</gene>
<dbReference type="GO" id="GO:0009236">
    <property type="term" value="P:cobalamin biosynthetic process"/>
    <property type="evidence" value="ECO:0007669"/>
    <property type="project" value="UniProtKB-UniRule"/>
</dbReference>
<keyword evidence="7 10" id="KW-0808">Transferase</keyword>
<dbReference type="UniPathway" id="UPA00061">
    <property type="reaction ID" value="UER00516"/>
</dbReference>
<dbReference type="EC" id="2.4.2.21" evidence="3 10"/>
<evidence type="ECO:0000256" key="5">
    <source>
        <dbReference type="ARBA" id="ARBA00022573"/>
    </source>
</evidence>
<dbReference type="NCBIfam" id="NF000996">
    <property type="entry name" value="PRK00105.1"/>
    <property type="match status" value="1"/>
</dbReference>
<comment type="function">
    <text evidence="10">Catalyzes the synthesis of alpha-ribazole-5'-phosphate from nicotinate mononucleotide (NAMN) and 5,6-dimethylbenzimidazole (DMB).</text>
</comment>
<evidence type="ECO:0000256" key="10">
    <source>
        <dbReference type="HAMAP-Rule" id="MF_00230"/>
    </source>
</evidence>
<evidence type="ECO:0000313" key="11">
    <source>
        <dbReference type="EMBL" id="MBB3999648.1"/>
    </source>
</evidence>
<evidence type="ECO:0000256" key="8">
    <source>
        <dbReference type="ARBA" id="ARBA00030686"/>
    </source>
</evidence>
<organism evidence="11 12">
    <name type="scientific">Aureimonas pseudogalii</name>
    <dbReference type="NCBI Taxonomy" id="1744844"/>
    <lineage>
        <taxon>Bacteria</taxon>
        <taxon>Pseudomonadati</taxon>
        <taxon>Pseudomonadota</taxon>
        <taxon>Alphaproteobacteria</taxon>
        <taxon>Hyphomicrobiales</taxon>
        <taxon>Aurantimonadaceae</taxon>
        <taxon>Aureimonas</taxon>
    </lineage>
</organism>
<comment type="catalytic activity">
    <reaction evidence="9 10">
        <text>5,6-dimethylbenzimidazole + nicotinate beta-D-ribonucleotide = alpha-ribazole 5'-phosphate + nicotinate + H(+)</text>
        <dbReference type="Rhea" id="RHEA:11196"/>
        <dbReference type="ChEBI" id="CHEBI:15378"/>
        <dbReference type="ChEBI" id="CHEBI:15890"/>
        <dbReference type="ChEBI" id="CHEBI:32544"/>
        <dbReference type="ChEBI" id="CHEBI:57502"/>
        <dbReference type="ChEBI" id="CHEBI:57918"/>
        <dbReference type="EC" id="2.4.2.21"/>
    </reaction>
</comment>
<dbReference type="RefSeq" id="WP_183201194.1">
    <property type="nucleotide sequence ID" value="NZ_JACIEK010000011.1"/>
</dbReference>
<dbReference type="Gene3D" id="3.40.50.10210">
    <property type="match status" value="1"/>
</dbReference>
<dbReference type="NCBIfam" id="TIGR03160">
    <property type="entry name" value="cobT_DBIPRT"/>
    <property type="match status" value="1"/>
</dbReference>
<sequence length="338" mass="34516">MSATGLPFDDIRALIASMPGPDVRARHDARHRQEELTKPSGSLGRLEEIAEWMAAWQGRAPSVDRPVVAVFAGNHGVAARGVSAYPSSVTQAMVENFAAGGAAINQLCATFDLGLKVFDLALDYPTGDISREAALSEKDCAATMAFGMECLAGEPDLLCIGEMGIGNTAVAAAIFAALFGGTAAEWTGAGTGHDAAGIRAKAAVVQEALDLHAPHLGDPLEVLRRLGGREIAAMAGAILAARQQRVPVIVDGFVATAAAAVLFAMDRSALDHCLFGHVSAETGHQRALQAMGKVPVLALGMRLGEGTGAAMAAAVVKAAVACHTGMATFTQAGVAGPA</sequence>
<dbReference type="HAMAP" id="MF_00230">
    <property type="entry name" value="CobT"/>
    <property type="match status" value="1"/>
</dbReference>
<dbReference type="InterPro" id="IPR003200">
    <property type="entry name" value="Nict_dMeBzImd_PRibTrfase"/>
</dbReference>
<reference evidence="11 12" key="1">
    <citation type="submission" date="2020-08" db="EMBL/GenBank/DDBJ databases">
        <title>Genomic Encyclopedia of Type Strains, Phase IV (KMG-IV): sequencing the most valuable type-strain genomes for metagenomic binning, comparative biology and taxonomic classification.</title>
        <authorList>
            <person name="Goeker M."/>
        </authorList>
    </citation>
    <scope>NUCLEOTIDE SEQUENCE [LARGE SCALE GENOMIC DNA]</scope>
    <source>
        <strain evidence="11 12">DSM 102238</strain>
    </source>
</reference>
<dbReference type="InterPro" id="IPR017846">
    <property type="entry name" value="Nict_dMeBzImd_PRibTrfase_bact"/>
</dbReference>
<comment type="similarity">
    <text evidence="2 10">Belongs to the CobT family.</text>
</comment>
<dbReference type="AlphaFoldDB" id="A0A7W6H6U8"/>
<accession>A0A7W6H6U8</accession>
<evidence type="ECO:0000256" key="4">
    <source>
        <dbReference type="ARBA" id="ARBA00015486"/>
    </source>
</evidence>
<dbReference type="Proteomes" id="UP000542776">
    <property type="component" value="Unassembled WGS sequence"/>
</dbReference>
<keyword evidence="5 10" id="KW-0169">Cobalamin biosynthesis</keyword>
<dbReference type="Pfam" id="PF02277">
    <property type="entry name" value="DBI_PRT"/>
    <property type="match status" value="1"/>
</dbReference>
<dbReference type="PANTHER" id="PTHR43463:SF1">
    <property type="entry name" value="NICOTINATE-NUCLEOTIDE--DIMETHYLBENZIMIDAZOLE PHOSPHORIBOSYLTRANSFERASE"/>
    <property type="match status" value="1"/>
</dbReference>
<dbReference type="SUPFAM" id="SSF52733">
    <property type="entry name" value="Nicotinate mononucleotide:5,6-dimethylbenzimidazole phosphoribosyltransferase (CobT)"/>
    <property type="match status" value="1"/>
</dbReference>
<dbReference type="CDD" id="cd02439">
    <property type="entry name" value="DMB-PRT_CobT"/>
    <property type="match status" value="1"/>
</dbReference>
<dbReference type="Gene3D" id="1.10.1610.10">
    <property type="match status" value="1"/>
</dbReference>
<dbReference type="EMBL" id="JACIEK010000011">
    <property type="protein sequence ID" value="MBB3999648.1"/>
    <property type="molecule type" value="Genomic_DNA"/>
</dbReference>
<name>A0A7W6H6U8_9HYPH</name>
<feature type="active site" description="Proton acceptor" evidence="10">
    <location>
        <position position="305"/>
    </location>
</feature>
<dbReference type="PANTHER" id="PTHR43463">
    <property type="entry name" value="NICOTINATE-NUCLEOTIDE--DIMETHYLBENZIMIDAZOLE PHOSPHORIBOSYLTRANSFERASE"/>
    <property type="match status" value="1"/>
</dbReference>
<comment type="pathway">
    <text evidence="1 10">Nucleoside biosynthesis; alpha-ribazole biosynthesis; alpha-ribazole from 5,6-dimethylbenzimidazole: step 1/2.</text>
</comment>
<dbReference type="InterPro" id="IPR023195">
    <property type="entry name" value="Nict_dMeBzImd_PRibTrfase_N"/>
</dbReference>
<dbReference type="InterPro" id="IPR036087">
    <property type="entry name" value="Nict_dMeBzImd_PRibTrfase_sf"/>
</dbReference>
<evidence type="ECO:0000256" key="7">
    <source>
        <dbReference type="ARBA" id="ARBA00022679"/>
    </source>
</evidence>
<proteinExistence type="inferred from homology"/>